<evidence type="ECO:0000256" key="4">
    <source>
        <dbReference type="ARBA" id="ARBA00022723"/>
    </source>
</evidence>
<dbReference type="InterPro" id="IPR050121">
    <property type="entry name" value="Cytochrome_P450_monoxygenase"/>
</dbReference>
<keyword evidence="9" id="KW-1185">Reference proteome</keyword>
<dbReference type="PRINTS" id="PR00463">
    <property type="entry name" value="EP450I"/>
</dbReference>
<comment type="cofactor">
    <cofactor evidence="1">
        <name>heme</name>
        <dbReference type="ChEBI" id="CHEBI:30413"/>
    </cofactor>
</comment>
<dbReference type="InterPro" id="IPR001128">
    <property type="entry name" value="Cyt_P450"/>
</dbReference>
<dbReference type="Gene3D" id="1.10.630.10">
    <property type="entry name" value="Cytochrome P450"/>
    <property type="match status" value="1"/>
</dbReference>
<evidence type="ECO:0000256" key="3">
    <source>
        <dbReference type="ARBA" id="ARBA00022617"/>
    </source>
</evidence>
<evidence type="ECO:0000256" key="2">
    <source>
        <dbReference type="ARBA" id="ARBA00010617"/>
    </source>
</evidence>
<keyword evidence="7" id="KW-1133">Transmembrane helix</keyword>
<proteinExistence type="inferred from homology"/>
<keyword evidence="6" id="KW-0503">Monooxygenase</keyword>
<protein>
    <recommendedName>
        <fullName evidence="10">Pisatin demethylase</fullName>
    </recommendedName>
</protein>
<dbReference type="PANTHER" id="PTHR24305:SF232">
    <property type="entry name" value="P450, PUTATIVE (EUROFUNG)-RELATED"/>
    <property type="match status" value="1"/>
</dbReference>
<dbReference type="EMBL" id="JBAWTH010000173">
    <property type="protein sequence ID" value="KAL2273788.1"/>
    <property type="molecule type" value="Genomic_DNA"/>
</dbReference>
<dbReference type="InterPro" id="IPR017972">
    <property type="entry name" value="Cyt_P450_CS"/>
</dbReference>
<gene>
    <name evidence="8" type="ORF">FJTKL_04106</name>
</gene>
<dbReference type="CDD" id="cd11060">
    <property type="entry name" value="CYP57A1-like"/>
    <property type="match status" value="1"/>
</dbReference>
<keyword evidence="6" id="KW-0560">Oxidoreductase</keyword>
<evidence type="ECO:0000256" key="7">
    <source>
        <dbReference type="SAM" id="Phobius"/>
    </source>
</evidence>
<keyword evidence="4 6" id="KW-0479">Metal-binding</keyword>
<evidence type="ECO:0008006" key="10">
    <source>
        <dbReference type="Google" id="ProtNLM"/>
    </source>
</evidence>
<dbReference type="SUPFAM" id="SSF48264">
    <property type="entry name" value="Cytochrome P450"/>
    <property type="match status" value="1"/>
</dbReference>
<dbReference type="InterPro" id="IPR002401">
    <property type="entry name" value="Cyt_P450_E_grp-I"/>
</dbReference>
<evidence type="ECO:0000256" key="1">
    <source>
        <dbReference type="ARBA" id="ARBA00001971"/>
    </source>
</evidence>
<name>A0ABR4DTU7_9PEZI</name>
<dbReference type="Pfam" id="PF00067">
    <property type="entry name" value="p450"/>
    <property type="match status" value="1"/>
</dbReference>
<evidence type="ECO:0000256" key="6">
    <source>
        <dbReference type="RuleBase" id="RU000461"/>
    </source>
</evidence>
<dbReference type="PROSITE" id="PS00086">
    <property type="entry name" value="CYTOCHROME_P450"/>
    <property type="match status" value="1"/>
</dbReference>
<comment type="caution">
    <text evidence="8">The sequence shown here is derived from an EMBL/GenBank/DDBJ whole genome shotgun (WGS) entry which is preliminary data.</text>
</comment>
<organism evidence="8 9">
    <name type="scientific">Diaporthe vaccinii</name>
    <dbReference type="NCBI Taxonomy" id="105482"/>
    <lineage>
        <taxon>Eukaryota</taxon>
        <taxon>Fungi</taxon>
        <taxon>Dikarya</taxon>
        <taxon>Ascomycota</taxon>
        <taxon>Pezizomycotina</taxon>
        <taxon>Sordariomycetes</taxon>
        <taxon>Sordariomycetidae</taxon>
        <taxon>Diaporthales</taxon>
        <taxon>Diaporthaceae</taxon>
        <taxon>Diaporthe</taxon>
        <taxon>Diaporthe eres species complex</taxon>
    </lineage>
</organism>
<keyword evidence="7" id="KW-0812">Transmembrane</keyword>
<evidence type="ECO:0000313" key="8">
    <source>
        <dbReference type="EMBL" id="KAL2273788.1"/>
    </source>
</evidence>
<accession>A0ABR4DTU7</accession>
<evidence type="ECO:0000256" key="5">
    <source>
        <dbReference type="ARBA" id="ARBA00023004"/>
    </source>
</evidence>
<keyword evidence="7" id="KW-0472">Membrane</keyword>
<sequence length="491" mass="55198">MFASLAPTMSATVALVVIFAGAYVAYQLFFSPLSRIPGPFWAKVSEIRLLLGALGDDANRDFVSLHKKYGKVVRIGPKTLSVTDPAAFREIYKAGNRYIKSESVGILKAGRPFDLPGERDERIHAEQRKLVARAYSMESMIHLEPRVDETLTTLLQKFDELQGQTIDLAQWLQLFAFDIIGAISFSRPYGYVEAGDDNGIFALLKATFKSLAWLTRALWFFRLHQRLKPFFGGFISLAASNRNGYFHQFAWKEINARKARGGDDRDMLGKLLTVQQAKPQMNDTNIAFMMTANVTAGSDTTSFGLSAIFYYLLNNPDKYRVLVEELEKMRAKGELSTIVTAQQAESCAYLQAVIYEALRLRPSVGIPLERVVPAGGTTIDGHYTPAGTIVGTNAWALHRETDIWGPDAESFRPERWLDKNNDGLKRYFFTFGGGSRTCIGRNISWLEMEKLVPTLLMRYNFQLAPDAKLVDDCGLLMMARGLYVNWTLRDI</sequence>
<dbReference type="Proteomes" id="UP001600888">
    <property type="component" value="Unassembled WGS sequence"/>
</dbReference>
<dbReference type="PRINTS" id="PR00385">
    <property type="entry name" value="P450"/>
</dbReference>
<keyword evidence="3 6" id="KW-0349">Heme</keyword>
<comment type="similarity">
    <text evidence="2 6">Belongs to the cytochrome P450 family.</text>
</comment>
<keyword evidence="5 6" id="KW-0408">Iron</keyword>
<dbReference type="PANTHER" id="PTHR24305">
    <property type="entry name" value="CYTOCHROME P450"/>
    <property type="match status" value="1"/>
</dbReference>
<evidence type="ECO:0000313" key="9">
    <source>
        <dbReference type="Proteomes" id="UP001600888"/>
    </source>
</evidence>
<feature type="transmembrane region" description="Helical" evidence="7">
    <location>
        <begin position="6"/>
        <end position="26"/>
    </location>
</feature>
<dbReference type="InterPro" id="IPR036396">
    <property type="entry name" value="Cyt_P450_sf"/>
</dbReference>
<reference evidence="8 9" key="1">
    <citation type="submission" date="2024-03" db="EMBL/GenBank/DDBJ databases">
        <title>A high-quality draft genome sequence of Diaporthe vaccinii, a causative agent of upright dieback and viscid rot disease in cranberry plants.</title>
        <authorList>
            <person name="Sarrasin M."/>
            <person name="Lang B.F."/>
            <person name="Burger G."/>
        </authorList>
    </citation>
    <scope>NUCLEOTIDE SEQUENCE [LARGE SCALE GENOMIC DNA]</scope>
    <source>
        <strain evidence="8 9">IS7</strain>
    </source>
</reference>